<evidence type="ECO:0000313" key="1">
    <source>
        <dbReference type="EMBL" id="MPN18610.1"/>
    </source>
</evidence>
<evidence type="ECO:0008006" key="2">
    <source>
        <dbReference type="Google" id="ProtNLM"/>
    </source>
</evidence>
<protein>
    <recommendedName>
        <fullName evidence="2">TonB-dependent receptor SusC</fullName>
    </recommendedName>
</protein>
<dbReference type="AlphaFoldDB" id="A0A645FY99"/>
<gene>
    <name evidence="1" type="ORF">SDC9_165970</name>
</gene>
<accession>A0A645FY99</accession>
<dbReference type="EMBL" id="VSSQ01065980">
    <property type="protein sequence ID" value="MPN18610.1"/>
    <property type="molecule type" value="Genomic_DNA"/>
</dbReference>
<reference evidence="1" key="1">
    <citation type="submission" date="2019-08" db="EMBL/GenBank/DDBJ databases">
        <authorList>
            <person name="Kucharzyk K."/>
            <person name="Murdoch R.W."/>
            <person name="Higgins S."/>
            <person name="Loffler F."/>
        </authorList>
    </citation>
    <scope>NUCLEOTIDE SEQUENCE</scope>
</reference>
<proteinExistence type="predicted"/>
<organism evidence="1">
    <name type="scientific">bioreactor metagenome</name>
    <dbReference type="NCBI Taxonomy" id="1076179"/>
    <lineage>
        <taxon>unclassified sequences</taxon>
        <taxon>metagenomes</taxon>
        <taxon>ecological metagenomes</taxon>
    </lineage>
</organism>
<name>A0A645FY99_9ZZZZ</name>
<sequence>MSFPDLEGSTYTNKYVIGYPISIQKLYNYEGIGPETGLYTFTDYNEDGRISSPEDNRVIKKIGIKYFGGWSNQLAYKQWQFSFLLQFVNQEQWNYNSQMLTPGSMNNQPVEVLNVWSEDNPNGEYMPYTSGANSEKNRLQTYFRNSTAAVGDVSFIRLKNVQLSYRLPVNTYIRDMQFYVQGQNLLTFTNYFGIDPEFTLRGFLPPLRTWSFGIQFNF</sequence>
<comment type="caution">
    <text evidence="1">The sequence shown here is derived from an EMBL/GenBank/DDBJ whole genome shotgun (WGS) entry which is preliminary data.</text>
</comment>